<evidence type="ECO:0000256" key="1">
    <source>
        <dbReference type="SAM" id="MobiDB-lite"/>
    </source>
</evidence>
<dbReference type="EMBL" id="QTTN01000032">
    <property type="protein sequence ID" value="REE69621.1"/>
    <property type="molecule type" value="Genomic_DNA"/>
</dbReference>
<feature type="region of interest" description="Disordered" evidence="1">
    <location>
        <begin position="183"/>
        <end position="243"/>
    </location>
</feature>
<reference evidence="3 4" key="1">
    <citation type="submission" date="2018-08" db="EMBL/GenBank/DDBJ databases">
        <title>Genomic Encyclopedia of Type Strains, Phase III (KMG-III): the genomes of soil and plant-associated and newly described type strains.</title>
        <authorList>
            <person name="Whitman W."/>
        </authorList>
    </citation>
    <scope>NUCLEOTIDE SEQUENCE [LARGE SCALE GENOMIC DNA]</scope>
    <source>
        <strain evidence="3 4">CGMCC 1.10966</strain>
    </source>
</reference>
<feature type="region of interest" description="Disordered" evidence="1">
    <location>
        <begin position="256"/>
        <end position="316"/>
    </location>
</feature>
<keyword evidence="2" id="KW-0472">Membrane</keyword>
<comment type="caution">
    <text evidence="3">The sequence shown here is derived from an EMBL/GenBank/DDBJ whole genome shotgun (WGS) entry which is preliminary data.</text>
</comment>
<protein>
    <submittedName>
        <fullName evidence="3">YusW-like protein</fullName>
    </submittedName>
</protein>
<dbReference type="AlphaFoldDB" id="A0A3D9QW81"/>
<dbReference type="InterPro" id="IPR025623">
    <property type="entry name" value="YusW"/>
</dbReference>
<keyword evidence="4" id="KW-1185">Reference proteome</keyword>
<dbReference type="RefSeq" id="WP_181909718.1">
    <property type="nucleotide sequence ID" value="NZ_QTTN01000032.1"/>
</dbReference>
<dbReference type="Pfam" id="PF14039">
    <property type="entry name" value="YusW"/>
    <property type="match status" value="1"/>
</dbReference>
<evidence type="ECO:0000256" key="2">
    <source>
        <dbReference type="SAM" id="Phobius"/>
    </source>
</evidence>
<feature type="compositionally biased region" description="Low complexity" evidence="1">
    <location>
        <begin position="228"/>
        <end position="240"/>
    </location>
</feature>
<feature type="compositionally biased region" description="Basic and acidic residues" evidence="1">
    <location>
        <begin position="299"/>
        <end position="316"/>
    </location>
</feature>
<proteinExistence type="predicted"/>
<sequence length="316" mass="34792">MKKKIAYMLIGAMCAIIMSYGFVAYADQNSSTTTEDNKTTTASDTYVVPTKAEAAALAAATTTTTTASVQPKATANAAPITLDKVKKLEMKIAGTNISIKIELKHEDAKTESTVEINRGKKQEKQLTGTEAAQFIQQLLAALNLQANMNKQQVADVLFNHFEVEPAKVELKLEIKTVNQPTEIKVVHEKDDEDGDKDEDKDKDKDRDDDGDKAKLASLPVVKSTSDVAQKQAAKTAQLTKQAEKKALIAKKKALQEAWKKAHKEQQATKKQQQKLERGDRDGDHHDGNNQGDEDDDHDDDHGDHEGHGHEGHDDRD</sequence>
<name>A0A3D9QW81_9BACL</name>
<accession>A0A3D9QW81</accession>
<feature type="compositionally biased region" description="Basic and acidic residues" evidence="1">
    <location>
        <begin position="256"/>
        <end position="287"/>
    </location>
</feature>
<dbReference type="Proteomes" id="UP000256304">
    <property type="component" value="Unassembled WGS sequence"/>
</dbReference>
<keyword evidence="2" id="KW-0812">Transmembrane</keyword>
<evidence type="ECO:0000313" key="4">
    <source>
        <dbReference type="Proteomes" id="UP000256304"/>
    </source>
</evidence>
<gene>
    <name evidence="3" type="ORF">A8990_13217</name>
</gene>
<evidence type="ECO:0000313" key="3">
    <source>
        <dbReference type="EMBL" id="REE69621.1"/>
    </source>
</evidence>
<organism evidence="3 4">
    <name type="scientific">Paenibacillus taihuensis</name>
    <dbReference type="NCBI Taxonomy" id="1156355"/>
    <lineage>
        <taxon>Bacteria</taxon>
        <taxon>Bacillati</taxon>
        <taxon>Bacillota</taxon>
        <taxon>Bacilli</taxon>
        <taxon>Bacillales</taxon>
        <taxon>Paenibacillaceae</taxon>
        <taxon>Paenibacillus</taxon>
    </lineage>
</organism>
<keyword evidence="2" id="KW-1133">Transmembrane helix</keyword>
<feature type="compositionally biased region" description="Basic and acidic residues" evidence="1">
    <location>
        <begin position="197"/>
        <end position="214"/>
    </location>
</feature>
<feature type="transmembrane region" description="Helical" evidence="2">
    <location>
        <begin position="7"/>
        <end position="26"/>
    </location>
</feature>